<accession>A0ABT4B4F1</accession>
<evidence type="ECO:0000313" key="3">
    <source>
        <dbReference type="Proteomes" id="UP001151002"/>
    </source>
</evidence>
<dbReference type="RefSeq" id="WP_267565757.1">
    <property type="nucleotide sequence ID" value="NZ_JAPNTZ010000009.1"/>
</dbReference>
<name>A0ABT4B4F1_9ACTN</name>
<feature type="compositionally biased region" description="Basic and acidic residues" evidence="1">
    <location>
        <begin position="490"/>
        <end position="499"/>
    </location>
</feature>
<dbReference type="EMBL" id="JAPNTZ010000009">
    <property type="protein sequence ID" value="MCY1141371.1"/>
    <property type="molecule type" value="Genomic_DNA"/>
</dbReference>
<keyword evidence="3" id="KW-1185">Reference proteome</keyword>
<evidence type="ECO:0000313" key="2">
    <source>
        <dbReference type="EMBL" id="MCY1141371.1"/>
    </source>
</evidence>
<feature type="region of interest" description="Disordered" evidence="1">
    <location>
        <begin position="490"/>
        <end position="539"/>
    </location>
</feature>
<evidence type="ECO:0000256" key="1">
    <source>
        <dbReference type="SAM" id="MobiDB-lite"/>
    </source>
</evidence>
<sequence length="539" mass="58640">MPIPTGGAWPPPQLAPAYQAYRDWDAWYTGDADQLRAVYANRGLRGQLASPKVRAGQYAGGLTGLVSRFLWGAPAPATGRDGRLHIPLPADLATAAANLVFSEPPKLTAENAQVQERIEQLIEDGLYTLLLHAAEANSALGDVYLRPVVDEEVLPGRAFLATVHADGAIPTLRWGRLVEVTFWSTLLVDGDTHVRLLEHHEVVNGAGRIVYAVYEGKADHLGRVVPLTEYADAAHLADLLDEDGVQPTGLKRLDVVRFPNAGPQRKWRTMAGLKYLGRSDYDGNEPVFDALDDVWTSWMRDIRLARGRIVVPEYMLQSNGPGQGATFDAEREVFATVQAMPNMQGASVGITPVQFAIRVAEHKESADEIQQVAMRHAGMSGQTLGDEGGDVAMTATEAQARERLSFTTRGARITGTWRPGIADLTELLLELEAIRFRGPAPERPNVEFGDSVSESPETMARTAQLLFAAQAVSIDTRVRMVHPDWDDAQVREEVERIKTENGGGEDPESVIGGAAGNRPPPGAEEDDAETEEEEAPAEE</sequence>
<feature type="compositionally biased region" description="Acidic residues" evidence="1">
    <location>
        <begin position="523"/>
        <end position="539"/>
    </location>
</feature>
<organism evidence="2 3">
    <name type="scientific">Paractinoplanes pyxinae</name>
    <dbReference type="NCBI Taxonomy" id="2997416"/>
    <lineage>
        <taxon>Bacteria</taxon>
        <taxon>Bacillati</taxon>
        <taxon>Actinomycetota</taxon>
        <taxon>Actinomycetes</taxon>
        <taxon>Micromonosporales</taxon>
        <taxon>Micromonosporaceae</taxon>
        <taxon>Paractinoplanes</taxon>
    </lineage>
</organism>
<reference evidence="2" key="1">
    <citation type="submission" date="2022-11" db="EMBL/GenBank/DDBJ databases">
        <authorList>
            <person name="Somphong A."/>
            <person name="Phongsopitanun W."/>
        </authorList>
    </citation>
    <scope>NUCLEOTIDE SEQUENCE</scope>
    <source>
        <strain evidence="2">Pm04-4</strain>
    </source>
</reference>
<dbReference type="Proteomes" id="UP001151002">
    <property type="component" value="Unassembled WGS sequence"/>
</dbReference>
<protein>
    <submittedName>
        <fullName evidence="2">Phage capsid protein</fullName>
    </submittedName>
</protein>
<gene>
    <name evidence="2" type="ORF">OWR29_25515</name>
</gene>
<proteinExistence type="predicted"/>
<comment type="caution">
    <text evidence="2">The sequence shown here is derived from an EMBL/GenBank/DDBJ whole genome shotgun (WGS) entry which is preliminary data.</text>
</comment>